<feature type="coiled-coil region" evidence="1">
    <location>
        <begin position="43"/>
        <end position="77"/>
    </location>
</feature>
<dbReference type="EMBL" id="SNRY01004769">
    <property type="protein sequence ID" value="KAA6316753.1"/>
    <property type="molecule type" value="Genomic_DNA"/>
</dbReference>
<name>A0A5J4Q862_9ZZZZ</name>
<dbReference type="GO" id="GO:0003677">
    <property type="term" value="F:DNA binding"/>
    <property type="evidence" value="ECO:0007669"/>
    <property type="project" value="InterPro"/>
</dbReference>
<proteinExistence type="predicted"/>
<sequence length="217" mass="24754">RLFTLPEQNIASLKPLLSERDMYVSDTCKYQGPLTDQQRFMSKENYACKSKRLKSQIKELESSISEIEQAIEGLIRSDSTLAHQHELLCSIDGVGKPVAVKMIVETNAFKDFKHARQFCRHAGVVPFRYDWGTSVRSKSKVSQRADKSIKSLLHLAALSVATRKKDGELREYYTRKVAEGKNKMSVLNAVRAKLVLRMFAVIKLNKFYEKNYDCALA</sequence>
<dbReference type="InterPro" id="IPR003346">
    <property type="entry name" value="Transposase_20"/>
</dbReference>
<feature type="domain" description="Transposase IS116/IS110/IS902 C-terminal" evidence="2">
    <location>
        <begin position="86"/>
        <end position="173"/>
    </location>
</feature>
<dbReference type="AlphaFoldDB" id="A0A5J4Q862"/>
<gene>
    <name evidence="3" type="ORF">EZS27_032983</name>
</gene>
<dbReference type="GO" id="GO:0006313">
    <property type="term" value="P:DNA transposition"/>
    <property type="evidence" value="ECO:0007669"/>
    <property type="project" value="InterPro"/>
</dbReference>
<reference evidence="3" key="1">
    <citation type="submission" date="2019-03" db="EMBL/GenBank/DDBJ databases">
        <title>Single cell metagenomics reveals metabolic interactions within the superorganism composed of flagellate Streblomastix strix and complex community of Bacteroidetes bacteria on its surface.</title>
        <authorList>
            <person name="Treitli S.C."/>
            <person name="Kolisko M."/>
            <person name="Husnik F."/>
            <person name="Keeling P."/>
            <person name="Hampl V."/>
        </authorList>
    </citation>
    <scope>NUCLEOTIDE SEQUENCE</scope>
    <source>
        <strain evidence="3">STM</strain>
    </source>
</reference>
<protein>
    <recommendedName>
        <fullName evidence="2">Transposase IS116/IS110/IS902 C-terminal domain-containing protein</fullName>
    </recommendedName>
</protein>
<comment type="caution">
    <text evidence="3">The sequence shown here is derived from an EMBL/GenBank/DDBJ whole genome shotgun (WGS) entry which is preliminary data.</text>
</comment>
<evidence type="ECO:0000313" key="3">
    <source>
        <dbReference type="EMBL" id="KAA6316753.1"/>
    </source>
</evidence>
<accession>A0A5J4Q862</accession>
<dbReference type="GO" id="GO:0004803">
    <property type="term" value="F:transposase activity"/>
    <property type="evidence" value="ECO:0007669"/>
    <property type="project" value="InterPro"/>
</dbReference>
<dbReference type="PANTHER" id="PTHR33055">
    <property type="entry name" value="TRANSPOSASE FOR INSERTION SEQUENCE ELEMENT IS1111A"/>
    <property type="match status" value="1"/>
</dbReference>
<feature type="non-terminal residue" evidence="3">
    <location>
        <position position="1"/>
    </location>
</feature>
<evidence type="ECO:0000256" key="1">
    <source>
        <dbReference type="SAM" id="Coils"/>
    </source>
</evidence>
<dbReference type="InterPro" id="IPR047650">
    <property type="entry name" value="Transpos_IS110"/>
</dbReference>
<organism evidence="3">
    <name type="scientific">termite gut metagenome</name>
    <dbReference type="NCBI Taxonomy" id="433724"/>
    <lineage>
        <taxon>unclassified sequences</taxon>
        <taxon>metagenomes</taxon>
        <taxon>organismal metagenomes</taxon>
    </lineage>
</organism>
<dbReference type="Pfam" id="PF02371">
    <property type="entry name" value="Transposase_20"/>
    <property type="match status" value="1"/>
</dbReference>
<dbReference type="PANTHER" id="PTHR33055:SF3">
    <property type="entry name" value="PUTATIVE TRANSPOSASE FOR IS117-RELATED"/>
    <property type="match status" value="1"/>
</dbReference>
<evidence type="ECO:0000259" key="2">
    <source>
        <dbReference type="Pfam" id="PF02371"/>
    </source>
</evidence>
<keyword evidence="1" id="KW-0175">Coiled coil</keyword>